<feature type="region of interest" description="Disordered" evidence="2">
    <location>
        <begin position="41"/>
        <end position="60"/>
    </location>
</feature>
<accession>A0AAD4TF87</accession>
<evidence type="ECO:0000313" key="5">
    <source>
        <dbReference type="Proteomes" id="UP001202328"/>
    </source>
</evidence>
<reference evidence="4" key="1">
    <citation type="submission" date="2022-04" db="EMBL/GenBank/DDBJ databases">
        <title>A functionally conserved STORR gene fusion in Papaver species that diverged 16.8 million years ago.</title>
        <authorList>
            <person name="Catania T."/>
        </authorList>
    </citation>
    <scope>NUCLEOTIDE SEQUENCE</scope>
    <source>
        <strain evidence="4">S-188037</strain>
    </source>
</reference>
<proteinExistence type="predicted"/>
<dbReference type="PANTHER" id="PTHR47711:SF2">
    <property type="entry name" value="PROTEIN PLASTID TRANSCRIPTIONALLY ACTIVE 16, CHLOROPLASTIC"/>
    <property type="match status" value="1"/>
</dbReference>
<feature type="compositionally biased region" description="Basic and acidic residues" evidence="2">
    <location>
        <begin position="492"/>
        <end position="502"/>
    </location>
</feature>
<organism evidence="4 5">
    <name type="scientific">Papaver atlanticum</name>
    <dbReference type="NCBI Taxonomy" id="357466"/>
    <lineage>
        <taxon>Eukaryota</taxon>
        <taxon>Viridiplantae</taxon>
        <taxon>Streptophyta</taxon>
        <taxon>Embryophyta</taxon>
        <taxon>Tracheophyta</taxon>
        <taxon>Spermatophyta</taxon>
        <taxon>Magnoliopsida</taxon>
        <taxon>Ranunculales</taxon>
        <taxon>Papaveraceae</taxon>
        <taxon>Papaveroideae</taxon>
        <taxon>Papaver</taxon>
    </lineage>
</organism>
<feature type="region of interest" description="Disordered" evidence="2">
    <location>
        <begin position="1"/>
        <end position="33"/>
    </location>
</feature>
<feature type="domain" description="NAD(P)-binding" evidence="3">
    <location>
        <begin position="106"/>
        <end position="318"/>
    </location>
</feature>
<dbReference type="SUPFAM" id="SSF51735">
    <property type="entry name" value="NAD(P)-binding Rossmann-fold domains"/>
    <property type="match status" value="1"/>
</dbReference>
<feature type="region of interest" description="Disordered" evidence="2">
    <location>
        <begin position="460"/>
        <end position="502"/>
    </location>
</feature>
<gene>
    <name evidence="4" type="ORF">MKW98_019725</name>
</gene>
<name>A0AAD4TF87_9MAGN</name>
<dbReference type="InterPro" id="IPR016040">
    <property type="entry name" value="NAD(P)-bd_dom"/>
</dbReference>
<dbReference type="Gene3D" id="3.40.50.720">
    <property type="entry name" value="NAD(P)-binding Rossmann-like Domain"/>
    <property type="match status" value="1"/>
</dbReference>
<dbReference type="Proteomes" id="UP001202328">
    <property type="component" value="Unassembled WGS sequence"/>
</dbReference>
<protein>
    <recommendedName>
        <fullName evidence="3">NAD(P)-binding domain-containing protein</fullName>
    </recommendedName>
</protein>
<comment type="caution">
    <text evidence="4">The sequence shown here is derived from an EMBL/GenBank/DDBJ whole genome shotgun (WGS) entry which is preliminary data.</text>
</comment>
<feature type="coiled-coil region" evidence="1">
    <location>
        <begin position="376"/>
        <end position="410"/>
    </location>
</feature>
<evidence type="ECO:0000259" key="3">
    <source>
        <dbReference type="Pfam" id="PF13460"/>
    </source>
</evidence>
<evidence type="ECO:0000313" key="4">
    <source>
        <dbReference type="EMBL" id="KAI3954594.1"/>
    </source>
</evidence>
<evidence type="ECO:0000256" key="1">
    <source>
        <dbReference type="SAM" id="Coils"/>
    </source>
</evidence>
<dbReference type="AlphaFoldDB" id="A0AAD4TF87"/>
<keyword evidence="5" id="KW-1185">Reference proteome</keyword>
<dbReference type="Pfam" id="PF13460">
    <property type="entry name" value="NAD_binding_10"/>
    <property type="match status" value="1"/>
</dbReference>
<sequence length="520" mass="55309">MAPSLTSNSFLLTTTPRTKQLSARSPRLTVFAKGSGPLSKFGLGKKENGSEDESDKPGNGKKNFFFDLSKINPDVKSLIPVVSKPASGLSFGNSRRKDGNSVFVAGATGQAGVRIAQTLLRKGFTVRAAVPDLGAAQELARLAASYKIISAEESKRLNAVASTFSDSESIAKAMGNATKVVVTVGPSENGPTSEVTLEDALLVVRASQLAGANHVAIIYDGTSGGASSNNVLNGISTFFNNFFSRAQSLTMTEFVEELVDTNVNYTLIKTKLTEDYSLENSYNVVIANEGTSTSQKSDSKCNVSTRQIASLVADVFSNTAVAENKVVEVSTDPSAALKSTNELFSAIPEDGRRKAKAEAIAKAKAEEEAIIAATRASEAAEAAKKLTEEVQKLSEQEARASSLAKDAQQKAEAAGASMESFMNKAKGISSGLSWDKLSSQIATAVQNKAEDLNTPVATVRGQAKARNLPAQKAVVKQSKPRAPVASFRQQKPKQEQNEVKKEERKIFGGLFKQETIYMDD</sequence>
<feature type="compositionally biased region" description="Low complexity" evidence="2">
    <location>
        <begin position="1"/>
        <end position="15"/>
    </location>
</feature>
<dbReference type="InterPro" id="IPR036291">
    <property type="entry name" value="NAD(P)-bd_dom_sf"/>
</dbReference>
<dbReference type="EMBL" id="JAJJMB010001902">
    <property type="protein sequence ID" value="KAI3954594.1"/>
    <property type="molecule type" value="Genomic_DNA"/>
</dbReference>
<keyword evidence="1" id="KW-0175">Coiled coil</keyword>
<evidence type="ECO:0000256" key="2">
    <source>
        <dbReference type="SAM" id="MobiDB-lite"/>
    </source>
</evidence>
<dbReference type="PANTHER" id="PTHR47711">
    <property type="entry name" value="PROTEIN PLASTID TRANSCRIPTIONALLY ACTIVE 16, CHLOROPLASTIC"/>
    <property type="match status" value="1"/>
</dbReference>